<organism evidence="2 3">
    <name type="scientific">Pedobacter steynii</name>
    <dbReference type="NCBI Taxonomy" id="430522"/>
    <lineage>
        <taxon>Bacteria</taxon>
        <taxon>Pseudomonadati</taxon>
        <taxon>Bacteroidota</taxon>
        <taxon>Sphingobacteriia</taxon>
        <taxon>Sphingobacteriales</taxon>
        <taxon>Sphingobacteriaceae</taxon>
        <taxon>Pedobacter</taxon>
    </lineage>
</organism>
<reference evidence="3" key="1">
    <citation type="submission" date="2016-10" db="EMBL/GenBank/DDBJ databases">
        <authorList>
            <person name="Varghese N."/>
            <person name="Submissions S."/>
        </authorList>
    </citation>
    <scope>NUCLEOTIDE SEQUENCE [LARGE SCALE GENOMIC DNA]</scope>
    <source>
        <strain evidence="3">DSM 19110</strain>
    </source>
</reference>
<dbReference type="EMBL" id="FNGY01000007">
    <property type="protein sequence ID" value="SDN33772.1"/>
    <property type="molecule type" value="Genomic_DNA"/>
</dbReference>
<dbReference type="SUPFAM" id="SSF159888">
    <property type="entry name" value="YdhG-like"/>
    <property type="match status" value="1"/>
</dbReference>
<protein>
    <submittedName>
        <fullName evidence="2">Uncharacterized conserved protein YdhG, YjbR/CyaY-like superfamily, DUF1801 family</fullName>
    </submittedName>
</protein>
<dbReference type="RefSeq" id="WP_074610236.1">
    <property type="nucleotide sequence ID" value="NZ_FNGY01000007.1"/>
</dbReference>
<dbReference type="Pfam" id="PF08818">
    <property type="entry name" value="DUF1801"/>
    <property type="match status" value="1"/>
</dbReference>
<feature type="domain" description="YdhG-like" evidence="1">
    <location>
        <begin position="25"/>
        <end position="115"/>
    </location>
</feature>
<sequence>MENTKSNKHAASITEYIAGFSAEVQALLEQIRETIKEVVPDAEETISYAIPAFRLNKKNLVYFAAFKKHIGLYPAPTALEEFKADFEPYKTSKGTVQFPLDRPIPLALIQKIVRHLVQKNLEKTKNKSSL</sequence>
<dbReference type="Gene3D" id="3.90.1150.200">
    <property type="match status" value="1"/>
</dbReference>
<keyword evidence="3" id="KW-1185">Reference proteome</keyword>
<proteinExistence type="predicted"/>
<accession>A0A1H0AJM5</accession>
<evidence type="ECO:0000313" key="2">
    <source>
        <dbReference type="EMBL" id="SDN33772.1"/>
    </source>
</evidence>
<dbReference type="OrthoDB" id="115213at2"/>
<name>A0A1H0AJM5_9SPHI</name>
<evidence type="ECO:0000259" key="1">
    <source>
        <dbReference type="Pfam" id="PF08818"/>
    </source>
</evidence>
<dbReference type="InterPro" id="IPR014922">
    <property type="entry name" value="YdhG-like"/>
</dbReference>
<dbReference type="AlphaFoldDB" id="A0A1H0AJM5"/>
<gene>
    <name evidence="2" type="ORF">SAMN05421820_107121</name>
</gene>
<dbReference type="Proteomes" id="UP000183200">
    <property type="component" value="Unassembled WGS sequence"/>
</dbReference>
<evidence type="ECO:0000313" key="3">
    <source>
        <dbReference type="Proteomes" id="UP000183200"/>
    </source>
</evidence>